<keyword evidence="6" id="KW-0808">Transferase</keyword>
<dbReference type="Pfam" id="PF00990">
    <property type="entry name" value="GGDEF"/>
    <property type="match status" value="1"/>
</dbReference>
<evidence type="ECO:0000313" key="6">
    <source>
        <dbReference type="EMBL" id="MDI5936373.1"/>
    </source>
</evidence>
<accession>A0ABT6VQV5</accession>
<feature type="domain" description="GGDEF" evidence="5">
    <location>
        <begin position="385"/>
        <end position="522"/>
    </location>
</feature>
<dbReference type="Gene3D" id="6.10.340.10">
    <property type="match status" value="1"/>
</dbReference>
<dbReference type="PANTHER" id="PTHR45138">
    <property type="entry name" value="REGULATORY COMPONENTS OF SENSORY TRANSDUCTION SYSTEM"/>
    <property type="match status" value="1"/>
</dbReference>
<dbReference type="PROSITE" id="PS50887">
    <property type="entry name" value="GGDEF"/>
    <property type="match status" value="1"/>
</dbReference>
<dbReference type="PROSITE" id="PS50885">
    <property type="entry name" value="HAMP"/>
    <property type="match status" value="1"/>
</dbReference>
<reference evidence="6 7" key="1">
    <citation type="submission" date="2023-04" db="EMBL/GenBank/DDBJ databases">
        <title>Halomonas strains isolated from rhizosphere soil.</title>
        <authorList>
            <person name="Xu L."/>
            <person name="Sun J.-Q."/>
        </authorList>
    </citation>
    <scope>NUCLEOTIDE SEQUENCE [LARGE SCALE GENOMIC DNA]</scope>
    <source>
        <strain evidence="6 7">LN1S58</strain>
    </source>
</reference>
<protein>
    <recommendedName>
        <fullName evidence="1">diguanylate cyclase</fullName>
        <ecNumber evidence="1">2.7.7.65</ecNumber>
    </recommendedName>
</protein>
<feature type="transmembrane region" description="Helical" evidence="3">
    <location>
        <begin position="272"/>
        <end position="292"/>
    </location>
</feature>
<keyword evidence="7" id="KW-1185">Reference proteome</keyword>
<dbReference type="InterPro" id="IPR050469">
    <property type="entry name" value="Diguanylate_Cyclase"/>
</dbReference>
<dbReference type="SUPFAM" id="SSF55073">
    <property type="entry name" value="Nucleotide cyclase"/>
    <property type="match status" value="1"/>
</dbReference>
<name>A0ABT6VQV5_9GAMM</name>
<evidence type="ECO:0000256" key="1">
    <source>
        <dbReference type="ARBA" id="ARBA00012528"/>
    </source>
</evidence>
<dbReference type="InterPro" id="IPR003660">
    <property type="entry name" value="HAMP_dom"/>
</dbReference>
<feature type="transmembrane region" description="Helical" evidence="3">
    <location>
        <begin position="12"/>
        <end position="35"/>
    </location>
</feature>
<dbReference type="Proteomes" id="UP001244242">
    <property type="component" value="Unassembled WGS sequence"/>
</dbReference>
<dbReference type="InterPro" id="IPR043128">
    <property type="entry name" value="Rev_trsase/Diguanyl_cyclase"/>
</dbReference>
<proteinExistence type="predicted"/>
<gene>
    <name evidence="6" type="ORF">QLQ84_21500</name>
</gene>
<evidence type="ECO:0000256" key="2">
    <source>
        <dbReference type="ARBA" id="ARBA00034247"/>
    </source>
</evidence>
<comment type="catalytic activity">
    <reaction evidence="2">
        <text>2 GTP = 3',3'-c-di-GMP + 2 diphosphate</text>
        <dbReference type="Rhea" id="RHEA:24898"/>
        <dbReference type="ChEBI" id="CHEBI:33019"/>
        <dbReference type="ChEBI" id="CHEBI:37565"/>
        <dbReference type="ChEBI" id="CHEBI:58805"/>
        <dbReference type="EC" id="2.7.7.65"/>
    </reaction>
</comment>
<dbReference type="RefSeq" id="WP_282723782.1">
    <property type="nucleotide sequence ID" value="NZ_JASCQO010000055.1"/>
</dbReference>
<dbReference type="InterPro" id="IPR029787">
    <property type="entry name" value="Nucleotide_cyclase"/>
</dbReference>
<feature type="domain" description="HAMP" evidence="4">
    <location>
        <begin position="294"/>
        <end position="349"/>
    </location>
</feature>
<evidence type="ECO:0000259" key="4">
    <source>
        <dbReference type="PROSITE" id="PS50885"/>
    </source>
</evidence>
<comment type="caution">
    <text evidence="6">The sequence shown here is derived from an EMBL/GenBank/DDBJ whole genome shotgun (WGS) entry which is preliminary data.</text>
</comment>
<dbReference type="PANTHER" id="PTHR45138:SF9">
    <property type="entry name" value="DIGUANYLATE CYCLASE DGCM-RELATED"/>
    <property type="match status" value="1"/>
</dbReference>
<keyword evidence="3" id="KW-0472">Membrane</keyword>
<organism evidence="6 7">
    <name type="scientific">Halomonas kalidii</name>
    <dbReference type="NCBI Taxonomy" id="3043293"/>
    <lineage>
        <taxon>Bacteria</taxon>
        <taxon>Pseudomonadati</taxon>
        <taxon>Pseudomonadota</taxon>
        <taxon>Gammaproteobacteria</taxon>
        <taxon>Oceanospirillales</taxon>
        <taxon>Halomonadaceae</taxon>
        <taxon>Halomonas</taxon>
    </lineage>
</organism>
<dbReference type="Pfam" id="PF05228">
    <property type="entry name" value="CHASE4"/>
    <property type="match status" value="1"/>
</dbReference>
<dbReference type="SUPFAM" id="SSF158472">
    <property type="entry name" value="HAMP domain-like"/>
    <property type="match status" value="1"/>
</dbReference>
<evidence type="ECO:0000313" key="7">
    <source>
        <dbReference type="Proteomes" id="UP001244242"/>
    </source>
</evidence>
<keyword evidence="3" id="KW-0812">Transmembrane</keyword>
<evidence type="ECO:0000256" key="3">
    <source>
        <dbReference type="SAM" id="Phobius"/>
    </source>
</evidence>
<dbReference type="EC" id="2.7.7.65" evidence="1"/>
<dbReference type="CDD" id="cd01949">
    <property type="entry name" value="GGDEF"/>
    <property type="match status" value="1"/>
</dbReference>
<dbReference type="InterPro" id="IPR000160">
    <property type="entry name" value="GGDEF_dom"/>
</dbReference>
<dbReference type="Gene3D" id="3.30.70.270">
    <property type="match status" value="1"/>
</dbReference>
<evidence type="ECO:0000259" key="5">
    <source>
        <dbReference type="PROSITE" id="PS50887"/>
    </source>
</evidence>
<keyword evidence="3" id="KW-1133">Transmembrane helix</keyword>
<dbReference type="NCBIfam" id="TIGR00254">
    <property type="entry name" value="GGDEF"/>
    <property type="match status" value="1"/>
</dbReference>
<dbReference type="EMBL" id="JASCQO010000055">
    <property type="protein sequence ID" value="MDI5936373.1"/>
    <property type="molecule type" value="Genomic_DNA"/>
</dbReference>
<dbReference type="InterPro" id="IPR007892">
    <property type="entry name" value="CHASE4"/>
</dbReference>
<dbReference type="GO" id="GO:0052621">
    <property type="term" value="F:diguanylate cyclase activity"/>
    <property type="evidence" value="ECO:0007669"/>
    <property type="project" value="UniProtKB-EC"/>
</dbReference>
<sequence>MKPFLSSLSHRFFLALGGVLCLAMLALVLIARYQIMPVLLEDESQYASTELDRAERAIGAELKHMGRLVEDWAWWDDSYQFVRDQRPEYVASNLYDSTLETLDLSLMVFVSAEHQPYWIAGFDDDGDFTSCAGLMPPCDWASDTVELLLGTIEAGLAEETHTRLLAAPELALVGLSPIYMNQEEAPPAGWLAMVRPITPTWVEQLRETTGIDMALETHAVDGAPPEQSLERLSPTRMLAGRHVAALPANHRVRIAADLPRQRYQTSLETFRFALYWTGGVLLVTLVVVLLLLERMVLRPLREFSRFTQHLHRERMAASTPDALLKRRDEIGTLAREFQHLLEHQQQHEADLLDLSQHDPLTGLANRRLFDERLGQSLDESLEAGTDVSVLMVDIDHFKPYNDHYGHPAGDACLVALADRMEQCLGKQGFLVARTGGEEFSVVLPDTPLDEAHRHAEALRLAVANLALPHAASPTDSVVTVSIGAAARGNSHPCDPAALMRAADQALYRAKEAGRNRVELQRRAVAGSAQG</sequence>
<keyword evidence="6" id="KW-0548">Nucleotidyltransferase</keyword>
<dbReference type="SMART" id="SM00267">
    <property type="entry name" value="GGDEF"/>
    <property type="match status" value="1"/>
</dbReference>